<dbReference type="Pfam" id="PF12086">
    <property type="entry name" value="DUF3563"/>
    <property type="match status" value="1"/>
</dbReference>
<sequence length="50" mass="5948">MFAYLIEKIGSWFDRNEQQQLDRYLAGSADLAEVERRLRHYDSRDVASNL</sequence>
<evidence type="ECO:0000313" key="1">
    <source>
        <dbReference type="EMBL" id="CAB3761262.1"/>
    </source>
</evidence>
<organism evidence="1 2">
    <name type="scientific">Paraburkholderia solisilvae</name>
    <dbReference type="NCBI Taxonomy" id="624376"/>
    <lineage>
        <taxon>Bacteria</taxon>
        <taxon>Pseudomonadati</taxon>
        <taxon>Pseudomonadota</taxon>
        <taxon>Betaproteobacteria</taxon>
        <taxon>Burkholderiales</taxon>
        <taxon>Burkholderiaceae</taxon>
        <taxon>Paraburkholderia</taxon>
    </lineage>
</organism>
<protein>
    <recommendedName>
        <fullName evidence="3">DUF3563 domain-containing protein</fullName>
    </recommendedName>
</protein>
<evidence type="ECO:0000313" key="2">
    <source>
        <dbReference type="Proteomes" id="UP000494329"/>
    </source>
</evidence>
<proteinExistence type="predicted"/>
<dbReference type="InterPro" id="IPR021946">
    <property type="entry name" value="DUF3563"/>
</dbReference>
<evidence type="ECO:0008006" key="3">
    <source>
        <dbReference type="Google" id="ProtNLM"/>
    </source>
</evidence>
<dbReference type="AlphaFoldDB" id="A0A6J5E836"/>
<dbReference type="RefSeq" id="WP_175112273.1">
    <property type="nucleotide sequence ID" value="NZ_CADIKF010000028.1"/>
</dbReference>
<gene>
    <name evidence="1" type="ORF">LMG29739_03582</name>
</gene>
<dbReference type="Proteomes" id="UP000494329">
    <property type="component" value="Unassembled WGS sequence"/>
</dbReference>
<reference evidence="1 2" key="1">
    <citation type="submission" date="2020-04" db="EMBL/GenBank/DDBJ databases">
        <authorList>
            <person name="De Canck E."/>
        </authorList>
    </citation>
    <scope>NUCLEOTIDE SEQUENCE [LARGE SCALE GENOMIC DNA]</scope>
    <source>
        <strain evidence="1 2">LMG 29739</strain>
    </source>
</reference>
<dbReference type="EMBL" id="CADIKF010000028">
    <property type="protein sequence ID" value="CAB3761262.1"/>
    <property type="molecule type" value="Genomic_DNA"/>
</dbReference>
<accession>A0A6J5E836</accession>
<keyword evidence="2" id="KW-1185">Reference proteome</keyword>
<name>A0A6J5E836_9BURK</name>